<dbReference type="PANTHER" id="PTHR46401:SF2">
    <property type="entry name" value="GLYCOSYLTRANSFERASE WBBK-RELATED"/>
    <property type="match status" value="1"/>
</dbReference>
<dbReference type="STRING" id="226506.SAMN04488519_1137"/>
<dbReference type="GO" id="GO:0016757">
    <property type="term" value="F:glycosyltransferase activity"/>
    <property type="evidence" value="ECO:0007669"/>
    <property type="project" value="TreeGrafter"/>
</dbReference>
<dbReference type="InterPro" id="IPR001296">
    <property type="entry name" value="Glyco_trans_1"/>
</dbReference>
<dbReference type="Gene3D" id="3.40.50.2000">
    <property type="entry name" value="Glycogen Phosphorylase B"/>
    <property type="match status" value="2"/>
</dbReference>
<proteinExistence type="predicted"/>
<feature type="domain" description="Glycosyl transferase family 1" evidence="2">
    <location>
        <begin position="196"/>
        <end position="338"/>
    </location>
</feature>
<dbReference type="SUPFAM" id="SSF53756">
    <property type="entry name" value="UDP-Glycosyltransferase/glycogen phosphorylase"/>
    <property type="match status" value="1"/>
</dbReference>
<evidence type="ECO:0000313" key="4">
    <source>
        <dbReference type="Proteomes" id="UP000199564"/>
    </source>
</evidence>
<accession>A0A1I5JNZ9</accession>
<reference evidence="4" key="1">
    <citation type="submission" date="2016-10" db="EMBL/GenBank/DDBJ databases">
        <authorList>
            <person name="Varghese N."/>
            <person name="Submissions S."/>
        </authorList>
    </citation>
    <scope>NUCLEOTIDE SEQUENCE [LARGE SCALE GENOMIC DNA]</scope>
    <source>
        <strain evidence="4">DSM 15282</strain>
    </source>
</reference>
<keyword evidence="4" id="KW-1185">Reference proteome</keyword>
<dbReference type="PANTHER" id="PTHR46401">
    <property type="entry name" value="GLYCOSYLTRANSFERASE WBBK-RELATED"/>
    <property type="match status" value="1"/>
</dbReference>
<sequence length="369" mass="43660">MNILINCSNLKIGGGIQVAHSFLDLIKNEKGYKFFIVLSDFLKCQIDLGEYDENFKFYYYNIPYKLNVITGIDFFLDNLICNYNVDVVFSIFGPTYWHPKVRHIVGYAKPHYVYSDSPYFKIISFKERILLSIKRFFHLRDFKNNSDILITENEDVTKKLKVLFPKKNIYTVTNFYNQIFDFPEKWDRSLNLPNFDGFTLLTVSANYPHKNLKIILHVAKFFISNHKNFKFRFILTVEKDQFPIDYFKEVEEHIVFLGNVNILQVPYLYSKVDAVFLPSLLECFTATYPEAMRMEKPILTSDLDFARSLCNNSACYFKPLDPIDISNKILLLVNDVNLKFKLVDFGLKRLSYFDDYKMRAKKYMEIIKK</sequence>
<organism evidence="3 4">
    <name type="scientific">Algoriphagus ornithinivorans</name>
    <dbReference type="NCBI Taxonomy" id="226506"/>
    <lineage>
        <taxon>Bacteria</taxon>
        <taxon>Pseudomonadati</taxon>
        <taxon>Bacteroidota</taxon>
        <taxon>Cytophagia</taxon>
        <taxon>Cytophagales</taxon>
        <taxon>Cyclobacteriaceae</taxon>
        <taxon>Algoriphagus</taxon>
    </lineage>
</organism>
<gene>
    <name evidence="3" type="ORF">SAMN04488519_1137</name>
</gene>
<name>A0A1I5JNZ9_9BACT</name>
<dbReference type="AlphaFoldDB" id="A0A1I5JNZ9"/>
<evidence type="ECO:0000256" key="1">
    <source>
        <dbReference type="ARBA" id="ARBA00022679"/>
    </source>
</evidence>
<evidence type="ECO:0000313" key="3">
    <source>
        <dbReference type="EMBL" id="SFO74141.1"/>
    </source>
</evidence>
<dbReference type="Pfam" id="PF00534">
    <property type="entry name" value="Glycos_transf_1"/>
    <property type="match status" value="1"/>
</dbReference>
<dbReference type="Proteomes" id="UP000199564">
    <property type="component" value="Unassembled WGS sequence"/>
</dbReference>
<evidence type="ECO:0000259" key="2">
    <source>
        <dbReference type="Pfam" id="PF00534"/>
    </source>
</evidence>
<dbReference type="GO" id="GO:0009103">
    <property type="term" value="P:lipopolysaccharide biosynthetic process"/>
    <property type="evidence" value="ECO:0007669"/>
    <property type="project" value="TreeGrafter"/>
</dbReference>
<dbReference type="EMBL" id="FOVW01000013">
    <property type="protein sequence ID" value="SFO74141.1"/>
    <property type="molecule type" value="Genomic_DNA"/>
</dbReference>
<dbReference type="RefSeq" id="WP_091655524.1">
    <property type="nucleotide sequence ID" value="NZ_FOVW01000013.1"/>
</dbReference>
<keyword evidence="1 3" id="KW-0808">Transferase</keyword>
<protein>
    <submittedName>
        <fullName evidence="3">Glycosyltransferase involved in cell wall bisynthesis</fullName>
    </submittedName>
</protein>